<dbReference type="SUPFAM" id="SSF53187">
    <property type="entry name" value="Zn-dependent exopeptidases"/>
    <property type="match status" value="1"/>
</dbReference>
<protein>
    <recommendedName>
        <fullName evidence="3">Allantoate amidohydrolase</fullName>
    </recommendedName>
</protein>
<proteinExistence type="predicted"/>
<evidence type="ECO:0000313" key="2">
    <source>
        <dbReference type="Proteomes" id="UP000185829"/>
    </source>
</evidence>
<comment type="caution">
    <text evidence="1">The sequence shown here is derived from an EMBL/GenBank/DDBJ whole genome shotgun (WGS) entry which is preliminary data.</text>
</comment>
<evidence type="ECO:0000313" key="1">
    <source>
        <dbReference type="EMBL" id="SIQ99110.1"/>
    </source>
</evidence>
<evidence type="ECO:0008006" key="3">
    <source>
        <dbReference type="Google" id="ProtNLM"/>
    </source>
</evidence>
<dbReference type="RefSeq" id="WP_179086039.1">
    <property type="nucleotide sequence ID" value="NZ_FTMX01000002.1"/>
</dbReference>
<gene>
    <name evidence="1" type="ORF">SAMN05878482_102719</name>
</gene>
<name>A0A9X8R862_9BACI</name>
<organism evidence="1 2">
    <name type="scientific">Peribacillus simplex</name>
    <dbReference type="NCBI Taxonomy" id="1478"/>
    <lineage>
        <taxon>Bacteria</taxon>
        <taxon>Bacillati</taxon>
        <taxon>Bacillota</taxon>
        <taxon>Bacilli</taxon>
        <taxon>Bacillales</taxon>
        <taxon>Bacillaceae</taxon>
        <taxon>Peribacillus</taxon>
    </lineage>
</organism>
<dbReference type="Gene3D" id="3.40.630.10">
    <property type="entry name" value="Zn peptidases"/>
    <property type="match status" value="1"/>
</dbReference>
<reference evidence="1 2" key="1">
    <citation type="submission" date="2017-01" db="EMBL/GenBank/DDBJ databases">
        <authorList>
            <person name="Varghese N."/>
            <person name="Submissions S."/>
        </authorList>
    </citation>
    <scope>NUCLEOTIDE SEQUENCE [LARGE SCALE GENOMIC DNA]</scope>
    <source>
        <strain evidence="1 2">RUG2-6</strain>
    </source>
</reference>
<dbReference type="EMBL" id="FTMX01000002">
    <property type="protein sequence ID" value="SIQ99110.1"/>
    <property type="molecule type" value="Genomic_DNA"/>
</dbReference>
<dbReference type="AlphaFoldDB" id="A0A9X8R862"/>
<accession>A0A9X8R862</accession>
<dbReference type="Proteomes" id="UP000185829">
    <property type="component" value="Unassembled WGS sequence"/>
</dbReference>
<sequence length="54" mass="5779">MKAEMEKENLITYFDSVGNLFGRLEGTDSSGGIILAGSHIDTVKDGGDTWQNGC</sequence>